<dbReference type="EMBL" id="KQ980979">
    <property type="protein sequence ID" value="KYN10823.1"/>
    <property type="molecule type" value="Genomic_DNA"/>
</dbReference>
<sequence>MKEYENGTFCFVIQEFSKDRLVSDTFHSHRRVRQQEENGLQENSKYSKRTAPERSLLAGTTAFGVHAGVAREATTVGSSGEWNGKADGEWGWFGVRGELLCAIIYGLIKFDVNASPAPCHVGLA</sequence>
<reference evidence="2 3" key="1">
    <citation type="submission" date="2015-09" db="EMBL/GenBank/DDBJ databases">
        <title>Trachymyrmex cornetzi WGS genome.</title>
        <authorList>
            <person name="Nygaard S."/>
            <person name="Hu H."/>
            <person name="Boomsma J."/>
            <person name="Zhang G."/>
        </authorList>
    </citation>
    <scope>NUCLEOTIDE SEQUENCE [LARGE SCALE GENOMIC DNA]</scope>
    <source>
        <strain evidence="2">Tcor2-1</strain>
        <tissue evidence="2">Whole body</tissue>
    </source>
</reference>
<feature type="region of interest" description="Disordered" evidence="1">
    <location>
        <begin position="32"/>
        <end position="51"/>
    </location>
</feature>
<organism evidence="2 3">
    <name type="scientific">Trachymyrmex cornetzi</name>
    <dbReference type="NCBI Taxonomy" id="471704"/>
    <lineage>
        <taxon>Eukaryota</taxon>
        <taxon>Metazoa</taxon>
        <taxon>Ecdysozoa</taxon>
        <taxon>Arthropoda</taxon>
        <taxon>Hexapoda</taxon>
        <taxon>Insecta</taxon>
        <taxon>Pterygota</taxon>
        <taxon>Neoptera</taxon>
        <taxon>Endopterygota</taxon>
        <taxon>Hymenoptera</taxon>
        <taxon>Apocrita</taxon>
        <taxon>Aculeata</taxon>
        <taxon>Formicoidea</taxon>
        <taxon>Formicidae</taxon>
        <taxon>Myrmicinae</taxon>
        <taxon>Trachymyrmex</taxon>
    </lineage>
</organism>
<evidence type="ECO:0000313" key="3">
    <source>
        <dbReference type="Proteomes" id="UP000078492"/>
    </source>
</evidence>
<proteinExistence type="predicted"/>
<evidence type="ECO:0000313" key="2">
    <source>
        <dbReference type="EMBL" id="KYN10823.1"/>
    </source>
</evidence>
<name>A0A195DD62_9HYME</name>
<keyword evidence="3" id="KW-1185">Reference proteome</keyword>
<dbReference type="AlphaFoldDB" id="A0A195DD62"/>
<dbReference type="Proteomes" id="UP000078492">
    <property type="component" value="Unassembled WGS sequence"/>
</dbReference>
<protein>
    <submittedName>
        <fullName evidence="2">Uncharacterized protein</fullName>
    </submittedName>
</protein>
<accession>A0A195DD62</accession>
<gene>
    <name evidence="2" type="ORF">ALC57_17023</name>
</gene>
<evidence type="ECO:0000256" key="1">
    <source>
        <dbReference type="SAM" id="MobiDB-lite"/>
    </source>
</evidence>